<gene>
    <name evidence="4" type="ORF">GT019_04945</name>
</gene>
<feature type="transmembrane region" description="Helical" evidence="3">
    <location>
        <begin position="289"/>
        <end position="310"/>
    </location>
</feature>
<keyword evidence="2 3" id="KW-0472">Membrane</keyword>
<feature type="transmembrane region" description="Helical" evidence="3">
    <location>
        <begin position="415"/>
        <end position="438"/>
    </location>
</feature>
<keyword evidence="3" id="KW-0812">Transmembrane</keyword>
<evidence type="ECO:0000313" key="5">
    <source>
        <dbReference type="Proteomes" id="UP000665561"/>
    </source>
</evidence>
<evidence type="ECO:0000256" key="2">
    <source>
        <dbReference type="ARBA" id="ARBA00023136"/>
    </source>
</evidence>
<dbReference type="InterPro" id="IPR050768">
    <property type="entry name" value="UPF0353/GerABKA_families"/>
</dbReference>
<accession>A0ABW9XKP6</accession>
<name>A0ABW9XKP6_9BACL</name>
<protein>
    <submittedName>
        <fullName evidence="4">Spore germination protein</fullName>
    </submittedName>
</protein>
<dbReference type="PANTHER" id="PTHR22550:SF5">
    <property type="entry name" value="LEUCINE ZIPPER PROTEIN 4"/>
    <property type="match status" value="1"/>
</dbReference>
<dbReference type="Proteomes" id="UP000665561">
    <property type="component" value="Unassembled WGS sequence"/>
</dbReference>
<comment type="similarity">
    <text evidence="1">Belongs to the GerABKA family.</text>
</comment>
<organism evidence="4 5">
    <name type="scientific">Paenibacillus glycinis</name>
    <dbReference type="NCBI Taxonomy" id="2697035"/>
    <lineage>
        <taxon>Bacteria</taxon>
        <taxon>Bacillati</taxon>
        <taxon>Bacillota</taxon>
        <taxon>Bacilli</taxon>
        <taxon>Bacillales</taxon>
        <taxon>Paenibacillaceae</taxon>
        <taxon>Paenibacillus</taxon>
    </lineage>
</organism>
<evidence type="ECO:0000313" key="4">
    <source>
        <dbReference type="EMBL" id="NBD23209.1"/>
    </source>
</evidence>
<evidence type="ECO:0000256" key="1">
    <source>
        <dbReference type="ARBA" id="ARBA00005278"/>
    </source>
</evidence>
<evidence type="ECO:0000256" key="3">
    <source>
        <dbReference type="SAM" id="Phobius"/>
    </source>
</evidence>
<keyword evidence="5" id="KW-1185">Reference proteome</keyword>
<reference evidence="4 5" key="1">
    <citation type="submission" date="2020-01" db="EMBL/GenBank/DDBJ databases">
        <title>Paenibacillus soybeanensis sp. nov. isolated from the nodules of soybean (Glycine max(L.) Merr).</title>
        <authorList>
            <person name="Wang H."/>
        </authorList>
    </citation>
    <scope>NUCLEOTIDE SEQUENCE [LARGE SCALE GENOMIC DNA]</scope>
    <source>
        <strain evidence="4 5">T1</strain>
    </source>
</reference>
<sequence>MDNRKTPIAPSVVRNVETLRRRFADHGSISFHLFESRAGEPVAAAAYVNVLVDEKRLYRQLIPPIAERFRADGADIESVAEAVRALGIEQPASDMEEAERLITDACIVLFIEGMTEALGMNLPGYGRRAIEEPMLEVSVRGPRAGFIEDLNTNMGLIYRRLKTSKLKSKSYVVGNESRTDVKLLYLEDQADVRVLREIERRLAAVRLNVVVDSAQIEEWIQDSPYSPFSQIQNTERPDRVATALNQGKVAILTDGSPNVLLAPAIFTDFLHPSEDLYEKFYFANFLRGLRVITLFVSLFLPSVYIALTTFHLEMIPTPLMLTFLSTKAGIPLPTFLEALLMEIAFEVLREASLRLPQAIGQSVSIVGALIIGEAAVQSGIVSRPMVIVVALTGIASFTIPSFNTAITLRMLRFPLIFVAAWTGVLGIALSMFALVLHLCSLKSFGVYYMPTLEPKRWRDVVGHYVLLPIRHRSLSKTEASPESREGLEHE</sequence>
<proteinExistence type="inferred from homology"/>
<dbReference type="InterPro" id="IPR004995">
    <property type="entry name" value="Spore_Ger"/>
</dbReference>
<dbReference type="PANTHER" id="PTHR22550">
    <property type="entry name" value="SPORE GERMINATION PROTEIN"/>
    <property type="match status" value="1"/>
</dbReference>
<dbReference type="EMBL" id="JAAAMV010000002">
    <property type="protein sequence ID" value="NBD23209.1"/>
    <property type="molecule type" value="Genomic_DNA"/>
</dbReference>
<dbReference type="PIRSF" id="PIRSF005690">
    <property type="entry name" value="GerBA"/>
    <property type="match status" value="1"/>
</dbReference>
<dbReference type="Pfam" id="PF03323">
    <property type="entry name" value="GerA"/>
    <property type="match status" value="1"/>
</dbReference>
<keyword evidence="3" id="KW-1133">Transmembrane helix</keyword>
<feature type="transmembrane region" description="Helical" evidence="3">
    <location>
        <begin position="386"/>
        <end position="408"/>
    </location>
</feature>
<comment type="caution">
    <text evidence="4">The sequence shown here is derived from an EMBL/GenBank/DDBJ whole genome shotgun (WGS) entry which is preliminary data.</text>
</comment>
<dbReference type="RefSeq" id="WP_161741639.1">
    <property type="nucleotide sequence ID" value="NZ_JAAAMV010000002.1"/>
</dbReference>